<proteinExistence type="predicted"/>
<feature type="region of interest" description="Disordered" evidence="1">
    <location>
        <begin position="286"/>
        <end position="306"/>
    </location>
</feature>
<dbReference type="PANTHER" id="PTHR42850">
    <property type="entry name" value="METALLOPHOSPHOESTERASE"/>
    <property type="match status" value="1"/>
</dbReference>
<keyword evidence="4" id="KW-1185">Reference proteome</keyword>
<dbReference type="InterPro" id="IPR029052">
    <property type="entry name" value="Metallo-depent_PP-like"/>
</dbReference>
<dbReference type="AlphaFoldDB" id="A0A1M5DRX5"/>
<sequence>MNPPDTSSLVAPLPEGRLDIVGDIHGEWDALRHLLQHLGYDADGQHPQGRTLVFVGDLCDRGPDTPAVLDWVLPLLARQRVHAILGNHEINLIRHDAKDGAGWAFPTRMVSDTPKYAPFVQASAAQLAHYMQAIGQWPVALERDDLRIVHAAWHSPSIAQARPLQRGTARPQYDHFENLAEAQAQAGAVQQALAAERQRWPHDLEDGQQHPPFLPAHAERELLKQTCNPLKILTTGLEQAAPKAFFAGGKWRFTERLGWWDAYDESTPVVVGHYWRRFHAPVSANTRQDDLTPATDSGKSHTLHTQTDAEGLFGSLPGNAWHGLRRNVFCVDFSVGARWSERLKHRHDAHSSQFRLGALRWPERLLVLDTGEVVQTV</sequence>
<dbReference type="PANTHER" id="PTHR42850:SF7">
    <property type="entry name" value="BIS(5'-NUCLEOSYL)-TETRAPHOSPHATASE PRPE [ASYMMETRICAL]"/>
    <property type="match status" value="1"/>
</dbReference>
<evidence type="ECO:0000256" key="1">
    <source>
        <dbReference type="SAM" id="MobiDB-lite"/>
    </source>
</evidence>
<dbReference type="RefSeq" id="WP_073356958.1">
    <property type="nucleotide sequence ID" value="NZ_FQUZ01000035.1"/>
</dbReference>
<dbReference type="SUPFAM" id="SSF56300">
    <property type="entry name" value="Metallo-dependent phosphatases"/>
    <property type="match status" value="1"/>
</dbReference>
<dbReference type="InterPro" id="IPR050126">
    <property type="entry name" value="Ap4A_hydrolase"/>
</dbReference>
<dbReference type="InterPro" id="IPR004843">
    <property type="entry name" value="Calcineurin-like_PHP"/>
</dbReference>
<evidence type="ECO:0000313" key="4">
    <source>
        <dbReference type="Proteomes" id="UP000184327"/>
    </source>
</evidence>
<reference evidence="3 4" key="1">
    <citation type="submission" date="2016-11" db="EMBL/GenBank/DDBJ databases">
        <authorList>
            <person name="Jaros S."/>
            <person name="Januszkiewicz K."/>
            <person name="Wedrychowicz H."/>
        </authorList>
    </citation>
    <scope>NUCLEOTIDE SEQUENCE [LARGE SCALE GENOMIC DNA]</scope>
    <source>
        <strain evidence="3 4">DSM 16112</strain>
    </source>
</reference>
<dbReference type="EMBL" id="FQUZ01000035">
    <property type="protein sequence ID" value="SHF69532.1"/>
    <property type="molecule type" value="Genomic_DNA"/>
</dbReference>
<organism evidence="3 4">
    <name type="scientific">Lampropedia hyalina DSM 16112</name>
    <dbReference type="NCBI Taxonomy" id="1122156"/>
    <lineage>
        <taxon>Bacteria</taxon>
        <taxon>Pseudomonadati</taxon>
        <taxon>Pseudomonadota</taxon>
        <taxon>Betaproteobacteria</taxon>
        <taxon>Burkholderiales</taxon>
        <taxon>Comamonadaceae</taxon>
        <taxon>Lampropedia</taxon>
    </lineage>
</organism>
<dbReference type="Pfam" id="PF00149">
    <property type="entry name" value="Metallophos"/>
    <property type="match status" value="1"/>
</dbReference>
<accession>A0A1M5DRX5</accession>
<dbReference type="GO" id="GO:0016791">
    <property type="term" value="F:phosphatase activity"/>
    <property type="evidence" value="ECO:0007669"/>
    <property type="project" value="TreeGrafter"/>
</dbReference>
<gene>
    <name evidence="3" type="ORF">SAMN02745117_02450</name>
</gene>
<dbReference type="STRING" id="1122156.SAMN02745117_02450"/>
<dbReference type="OrthoDB" id="9807890at2"/>
<feature type="domain" description="Calcineurin-like phosphoesterase" evidence="2">
    <location>
        <begin position="17"/>
        <end position="106"/>
    </location>
</feature>
<dbReference type="Gene3D" id="3.60.21.10">
    <property type="match status" value="1"/>
</dbReference>
<evidence type="ECO:0000313" key="3">
    <source>
        <dbReference type="EMBL" id="SHF69532.1"/>
    </source>
</evidence>
<evidence type="ECO:0000259" key="2">
    <source>
        <dbReference type="Pfam" id="PF00149"/>
    </source>
</evidence>
<protein>
    <submittedName>
        <fullName evidence="3">Calcineurin-like phosphoesterase</fullName>
    </submittedName>
</protein>
<dbReference type="Proteomes" id="UP000184327">
    <property type="component" value="Unassembled WGS sequence"/>
</dbReference>
<dbReference type="GO" id="GO:0005737">
    <property type="term" value="C:cytoplasm"/>
    <property type="evidence" value="ECO:0007669"/>
    <property type="project" value="TreeGrafter"/>
</dbReference>
<name>A0A1M5DRX5_9BURK</name>